<dbReference type="STRING" id="930129.SAMN05216352_108139"/>
<evidence type="ECO:0000256" key="2">
    <source>
        <dbReference type="SAM" id="MobiDB-lite"/>
    </source>
</evidence>
<dbReference type="EMBL" id="FNDU01000008">
    <property type="protein sequence ID" value="SDI50291.1"/>
    <property type="molecule type" value="Genomic_DNA"/>
</dbReference>
<dbReference type="Pfam" id="PF00080">
    <property type="entry name" value="Sod_Cu"/>
    <property type="match status" value="1"/>
</dbReference>
<accession>A0A1G8L3X3</accession>
<evidence type="ECO:0000313" key="4">
    <source>
        <dbReference type="EMBL" id="SDI50291.1"/>
    </source>
</evidence>
<dbReference type="Gene3D" id="2.60.40.200">
    <property type="entry name" value="Superoxide dismutase, copper/zinc binding domain"/>
    <property type="match status" value="1"/>
</dbReference>
<dbReference type="AlphaFoldDB" id="A0A1G8L3X3"/>
<dbReference type="GO" id="GO:0006801">
    <property type="term" value="P:superoxide metabolic process"/>
    <property type="evidence" value="ECO:0007669"/>
    <property type="project" value="InterPro"/>
</dbReference>
<proteinExistence type="inferred from homology"/>
<dbReference type="Proteomes" id="UP000199017">
    <property type="component" value="Unassembled WGS sequence"/>
</dbReference>
<organism evidence="4 5">
    <name type="scientific">Alteribacillus bidgolensis</name>
    <dbReference type="NCBI Taxonomy" id="930129"/>
    <lineage>
        <taxon>Bacteria</taxon>
        <taxon>Bacillati</taxon>
        <taxon>Bacillota</taxon>
        <taxon>Bacilli</taxon>
        <taxon>Bacillales</taxon>
        <taxon>Bacillaceae</taxon>
        <taxon>Alteribacillus</taxon>
    </lineage>
</organism>
<reference evidence="4 5" key="1">
    <citation type="submission" date="2016-10" db="EMBL/GenBank/DDBJ databases">
        <authorList>
            <person name="de Groot N.N."/>
        </authorList>
    </citation>
    <scope>NUCLEOTIDE SEQUENCE [LARGE SCALE GENOMIC DNA]</scope>
    <source>
        <strain evidence="5">P4B,CCM 7963,CECT 7998,DSM 25260,IBRC-M 10614,KCTC 13821</strain>
    </source>
</reference>
<feature type="domain" description="Superoxide dismutase copper/zinc binding" evidence="3">
    <location>
        <begin position="66"/>
        <end position="208"/>
    </location>
</feature>
<dbReference type="InterPro" id="IPR001424">
    <property type="entry name" value="SOD_Cu_Zn_dom"/>
</dbReference>
<dbReference type="RefSeq" id="WP_170031408.1">
    <property type="nucleotide sequence ID" value="NZ_FNDU01000008.1"/>
</dbReference>
<dbReference type="PROSITE" id="PS51257">
    <property type="entry name" value="PROKAR_LIPOPROTEIN"/>
    <property type="match status" value="1"/>
</dbReference>
<feature type="compositionally biased region" description="Basic and acidic residues" evidence="2">
    <location>
        <begin position="189"/>
        <end position="201"/>
    </location>
</feature>
<comment type="similarity">
    <text evidence="1">Belongs to the Cu-Zn superoxide dismutase family.</text>
</comment>
<dbReference type="PANTHER" id="PTHR10003">
    <property type="entry name" value="SUPEROXIDE DISMUTASE CU-ZN -RELATED"/>
    <property type="match status" value="1"/>
</dbReference>
<dbReference type="SUPFAM" id="SSF49329">
    <property type="entry name" value="Cu,Zn superoxide dismutase-like"/>
    <property type="match status" value="1"/>
</dbReference>
<evidence type="ECO:0000259" key="3">
    <source>
        <dbReference type="Pfam" id="PF00080"/>
    </source>
</evidence>
<dbReference type="InterPro" id="IPR024134">
    <property type="entry name" value="SOD_Cu/Zn_/chaperone"/>
</dbReference>
<name>A0A1G8L3X3_9BACI</name>
<keyword evidence="5" id="KW-1185">Reference proteome</keyword>
<evidence type="ECO:0000313" key="5">
    <source>
        <dbReference type="Proteomes" id="UP000199017"/>
    </source>
</evidence>
<dbReference type="GO" id="GO:0005507">
    <property type="term" value="F:copper ion binding"/>
    <property type="evidence" value="ECO:0007669"/>
    <property type="project" value="InterPro"/>
</dbReference>
<sequence>MKKIFMLIGVTALFISGCNNQSSPREDDSVNNQSIPAEEVLADVVHSSEKSIAEANMQNTEGESIGTVRFYEKDKAVLVEAFFENGIPHGFHGFHIHETGLCDPQAADGPFTTAGEHYNPDNSVHGSHAGDMPSLYGLEDGSAYLLTALDRFSPQQLANESRAVIVHSDANNFANIPDRYTSELSNKSGPDEETLKTGDSGDRIACGVTKISN</sequence>
<evidence type="ECO:0000256" key="1">
    <source>
        <dbReference type="ARBA" id="ARBA00010457"/>
    </source>
</evidence>
<feature type="region of interest" description="Disordered" evidence="2">
    <location>
        <begin position="181"/>
        <end position="201"/>
    </location>
</feature>
<protein>
    <submittedName>
        <fullName evidence="4">Superoxide dismutase, Cu-Zn family</fullName>
    </submittedName>
</protein>
<dbReference type="InterPro" id="IPR036423">
    <property type="entry name" value="SOD-like_Cu/Zn_dom_sf"/>
</dbReference>
<gene>
    <name evidence="4" type="ORF">SAMN05216352_108139</name>
</gene>